<dbReference type="PANTHER" id="PTHR16877:SF0">
    <property type="entry name" value="HEPCIDIN"/>
    <property type="match status" value="1"/>
</dbReference>
<keyword evidence="4" id="KW-0372">Hormone</keyword>
<dbReference type="GO" id="GO:1904039">
    <property type="term" value="P:negative regulation of iron export across plasma membrane"/>
    <property type="evidence" value="ECO:0007669"/>
    <property type="project" value="Ensembl"/>
</dbReference>
<sequence>MALSMQIRAACLLLLLLVSLTAGSVLPPQTRQIADLQTEDTAGAAAGLTPSAQRLRRDTHIPICIFCCGCCRKAVCGMCCKT</sequence>
<evidence type="ECO:0000313" key="9">
    <source>
        <dbReference type="Proteomes" id="UP000694540"/>
    </source>
</evidence>
<dbReference type="GO" id="GO:0006879">
    <property type="term" value="P:intracellular iron ion homeostasis"/>
    <property type="evidence" value="ECO:0007669"/>
    <property type="project" value="Ensembl"/>
</dbReference>
<dbReference type="GO" id="GO:0010039">
    <property type="term" value="P:response to iron ion"/>
    <property type="evidence" value="ECO:0007669"/>
    <property type="project" value="Ensembl"/>
</dbReference>
<keyword evidence="6" id="KW-1015">Disulfide bond</keyword>
<comment type="similarity">
    <text evidence="2">Belongs to the hepcidin family.</text>
</comment>
<dbReference type="Ensembl" id="ENSCWAT00000009529.1">
    <property type="protein sequence ID" value="ENSCWAP00000008769.1"/>
    <property type="gene ID" value="ENSCWAG00000006782.1"/>
</dbReference>
<protein>
    <submittedName>
        <fullName evidence="8">Hepcidin antimicrobial peptide</fullName>
    </submittedName>
</protein>
<evidence type="ECO:0000256" key="7">
    <source>
        <dbReference type="SAM" id="SignalP"/>
    </source>
</evidence>
<dbReference type="Proteomes" id="UP000694540">
    <property type="component" value="Unplaced"/>
</dbReference>
<feature type="signal peptide" evidence="7">
    <location>
        <begin position="1"/>
        <end position="23"/>
    </location>
</feature>
<evidence type="ECO:0000256" key="4">
    <source>
        <dbReference type="ARBA" id="ARBA00022702"/>
    </source>
</evidence>
<keyword evidence="3" id="KW-0964">Secreted</keyword>
<dbReference type="GO" id="GO:0042742">
    <property type="term" value="P:defense response to bacterium"/>
    <property type="evidence" value="ECO:0007669"/>
    <property type="project" value="TreeGrafter"/>
</dbReference>
<keyword evidence="5 7" id="KW-0732">Signal</keyword>
<dbReference type="GO" id="GO:0005179">
    <property type="term" value="F:hormone activity"/>
    <property type="evidence" value="ECO:0007669"/>
    <property type="project" value="UniProtKB-KW"/>
</dbReference>
<dbReference type="GO" id="GO:0005615">
    <property type="term" value="C:extracellular space"/>
    <property type="evidence" value="ECO:0007669"/>
    <property type="project" value="Ensembl"/>
</dbReference>
<evidence type="ECO:0000256" key="3">
    <source>
        <dbReference type="ARBA" id="ARBA00022525"/>
    </source>
</evidence>
<proteinExistence type="inferred from homology"/>
<comment type="subcellular location">
    <subcellularLocation>
        <location evidence="1">Secreted</location>
    </subcellularLocation>
</comment>
<dbReference type="PANTHER" id="PTHR16877">
    <property type="entry name" value="HEPCIDIN"/>
    <property type="match status" value="1"/>
</dbReference>
<reference evidence="8" key="1">
    <citation type="submission" date="2025-08" db="UniProtKB">
        <authorList>
            <consortium name="Ensembl"/>
        </authorList>
    </citation>
    <scope>IDENTIFICATION</scope>
</reference>
<feature type="chain" id="PRO_5034822379" evidence="7">
    <location>
        <begin position="24"/>
        <end position="82"/>
    </location>
</feature>
<reference evidence="8" key="2">
    <citation type="submission" date="2025-09" db="UniProtKB">
        <authorList>
            <consortium name="Ensembl"/>
        </authorList>
    </citation>
    <scope>IDENTIFICATION</scope>
</reference>
<dbReference type="GO" id="GO:0032436">
    <property type="term" value="P:positive regulation of proteasomal ubiquitin-dependent protein catabolic process"/>
    <property type="evidence" value="ECO:0007669"/>
    <property type="project" value="Ensembl"/>
</dbReference>
<dbReference type="GO" id="GO:1904479">
    <property type="term" value="P:negative regulation of intestinal absorption"/>
    <property type="evidence" value="ECO:0007669"/>
    <property type="project" value="Ensembl"/>
</dbReference>
<evidence type="ECO:0000256" key="1">
    <source>
        <dbReference type="ARBA" id="ARBA00004613"/>
    </source>
</evidence>
<dbReference type="AlphaFoldDB" id="A0A8C3W400"/>
<evidence type="ECO:0000256" key="2">
    <source>
        <dbReference type="ARBA" id="ARBA00008022"/>
    </source>
</evidence>
<organism evidence="8 9">
    <name type="scientific">Catagonus wagneri</name>
    <name type="common">Chacoan peccary</name>
    <dbReference type="NCBI Taxonomy" id="51154"/>
    <lineage>
        <taxon>Eukaryota</taxon>
        <taxon>Metazoa</taxon>
        <taxon>Chordata</taxon>
        <taxon>Craniata</taxon>
        <taxon>Vertebrata</taxon>
        <taxon>Euteleostomi</taxon>
        <taxon>Mammalia</taxon>
        <taxon>Eutheria</taxon>
        <taxon>Laurasiatheria</taxon>
        <taxon>Artiodactyla</taxon>
        <taxon>Suina</taxon>
        <taxon>Tayassuidae</taxon>
        <taxon>Catagonus</taxon>
    </lineage>
</organism>
<gene>
    <name evidence="8" type="primary">HAMP</name>
</gene>
<evidence type="ECO:0000256" key="5">
    <source>
        <dbReference type="ARBA" id="ARBA00022729"/>
    </source>
</evidence>
<dbReference type="InterPro" id="IPR010500">
    <property type="entry name" value="Hepcidin"/>
</dbReference>
<dbReference type="GO" id="GO:0141108">
    <property type="term" value="F:transporter regulator activity"/>
    <property type="evidence" value="ECO:0007669"/>
    <property type="project" value="Ensembl"/>
</dbReference>
<name>A0A8C3W400_9CETA</name>
<accession>A0A8C3W400</accession>
<evidence type="ECO:0000256" key="6">
    <source>
        <dbReference type="ARBA" id="ARBA00023157"/>
    </source>
</evidence>
<dbReference type="GeneTree" id="ENSGT00390000003154"/>
<dbReference type="Pfam" id="PF06446">
    <property type="entry name" value="Hepcidin"/>
    <property type="match status" value="1"/>
</dbReference>
<keyword evidence="9" id="KW-1185">Reference proteome</keyword>
<dbReference type="GO" id="GO:0060586">
    <property type="term" value="P:multicellular organismal-level iron ion homeostasis"/>
    <property type="evidence" value="ECO:0007669"/>
    <property type="project" value="Ensembl"/>
</dbReference>
<evidence type="ECO:0000313" key="8">
    <source>
        <dbReference type="Ensembl" id="ENSCWAP00000008769.1"/>
    </source>
</evidence>